<organism evidence="2 3">
    <name type="scientific">Schizophyllum amplum</name>
    <dbReference type="NCBI Taxonomy" id="97359"/>
    <lineage>
        <taxon>Eukaryota</taxon>
        <taxon>Fungi</taxon>
        <taxon>Dikarya</taxon>
        <taxon>Basidiomycota</taxon>
        <taxon>Agaricomycotina</taxon>
        <taxon>Agaricomycetes</taxon>
        <taxon>Agaricomycetidae</taxon>
        <taxon>Agaricales</taxon>
        <taxon>Schizophyllaceae</taxon>
        <taxon>Schizophyllum</taxon>
    </lineage>
</organism>
<reference evidence="2 3" key="1">
    <citation type="journal article" date="2019" name="New Phytol.">
        <title>Comparative genomics reveals unique wood-decay strategies and fruiting body development in the Schizophyllaceae.</title>
        <authorList>
            <person name="Almasi E."/>
            <person name="Sahu N."/>
            <person name="Krizsan K."/>
            <person name="Balint B."/>
            <person name="Kovacs G.M."/>
            <person name="Kiss B."/>
            <person name="Cseklye J."/>
            <person name="Drula E."/>
            <person name="Henrissat B."/>
            <person name="Nagy I."/>
            <person name="Chovatia M."/>
            <person name="Adam C."/>
            <person name="LaButti K."/>
            <person name="Lipzen A."/>
            <person name="Riley R."/>
            <person name="Grigoriev I.V."/>
            <person name="Nagy L.G."/>
        </authorList>
    </citation>
    <scope>NUCLEOTIDE SEQUENCE [LARGE SCALE GENOMIC DNA]</scope>
    <source>
        <strain evidence="2 3">NL-1724</strain>
    </source>
</reference>
<evidence type="ECO:0000313" key="3">
    <source>
        <dbReference type="Proteomes" id="UP000320762"/>
    </source>
</evidence>
<dbReference type="PROSITE" id="PS50097">
    <property type="entry name" value="BTB"/>
    <property type="match status" value="1"/>
</dbReference>
<feature type="non-terminal residue" evidence="2">
    <location>
        <position position="139"/>
    </location>
</feature>
<gene>
    <name evidence="2" type="ORF">BD626DRAFT_414695</name>
</gene>
<name>A0A550BU76_9AGAR</name>
<dbReference type="STRING" id="97359.A0A550BU76"/>
<dbReference type="InterPro" id="IPR011333">
    <property type="entry name" value="SKP1/BTB/POZ_sf"/>
</dbReference>
<feature type="domain" description="BTB" evidence="1">
    <location>
        <begin position="11"/>
        <end position="84"/>
    </location>
</feature>
<dbReference type="EMBL" id="VDMD01000080">
    <property type="protein sequence ID" value="TRM56098.1"/>
    <property type="molecule type" value="Genomic_DNA"/>
</dbReference>
<dbReference type="SMART" id="SM00225">
    <property type="entry name" value="BTB"/>
    <property type="match status" value="1"/>
</dbReference>
<dbReference type="AlphaFoldDB" id="A0A550BU76"/>
<evidence type="ECO:0000313" key="2">
    <source>
        <dbReference type="EMBL" id="TRM56098.1"/>
    </source>
</evidence>
<protein>
    <recommendedName>
        <fullName evidence="1">BTB domain-containing protein</fullName>
    </recommendedName>
</protein>
<accession>A0A550BU76</accession>
<dbReference type="Gene3D" id="3.30.710.10">
    <property type="entry name" value="Potassium Channel Kv1.1, Chain A"/>
    <property type="match status" value="1"/>
</dbReference>
<dbReference type="Proteomes" id="UP000320762">
    <property type="component" value="Unassembled WGS sequence"/>
</dbReference>
<proteinExistence type="predicted"/>
<comment type="caution">
    <text evidence="2">The sequence shown here is derived from an EMBL/GenBank/DDBJ whole genome shotgun (WGS) entry which is preliminary data.</text>
</comment>
<dbReference type="OrthoDB" id="3204157at2759"/>
<keyword evidence="3" id="KW-1185">Reference proteome</keyword>
<dbReference type="InterPro" id="IPR000210">
    <property type="entry name" value="BTB/POZ_dom"/>
</dbReference>
<dbReference type="Pfam" id="PF00651">
    <property type="entry name" value="BTB"/>
    <property type="match status" value="1"/>
</dbReference>
<evidence type="ECO:0000259" key="1">
    <source>
        <dbReference type="PROSITE" id="PS50097"/>
    </source>
</evidence>
<sequence length="139" mass="16249">MVDRVKDLWFEDGSVVIQTQERAFRVHRGVLALHVRVFDDIFAFPSPESQPIYEGVPLAEFPDDGQDMEHFLRAIYFPQYFPPPPASTSFDVLEGILRLAHKYDAPELRRRAFDHFSSHIVLKERHLSADHKRTYPIED</sequence>
<dbReference type="SUPFAM" id="SSF54695">
    <property type="entry name" value="POZ domain"/>
    <property type="match status" value="1"/>
</dbReference>